<dbReference type="InterPro" id="IPR036420">
    <property type="entry name" value="BRCT_dom_sf"/>
</dbReference>
<sequence>MPKASKASKATPGPEVTGRHFQGVTAFIHNSVRQQHEVRQLLREGGGNVACNSNTSTVVICAETDSMQRLLNKGRGGRALAWVSDEWVYECARKRCLVSKERYSTRGSIAGAFGVATRGPRESAHRIPSLYEPSTSAGSGVKGDVADAAGKAIAADDSQADDDDMLLMDEIEAQYAAGKL</sequence>
<organism evidence="2 3">
    <name type="scientific">Exidia glandulosa HHB12029</name>
    <dbReference type="NCBI Taxonomy" id="1314781"/>
    <lineage>
        <taxon>Eukaryota</taxon>
        <taxon>Fungi</taxon>
        <taxon>Dikarya</taxon>
        <taxon>Basidiomycota</taxon>
        <taxon>Agaricomycotina</taxon>
        <taxon>Agaricomycetes</taxon>
        <taxon>Auriculariales</taxon>
        <taxon>Exidiaceae</taxon>
        <taxon>Exidia</taxon>
    </lineage>
</organism>
<protein>
    <recommendedName>
        <fullName evidence="1">BRCT domain-containing protein</fullName>
    </recommendedName>
</protein>
<dbReference type="EMBL" id="KV425882">
    <property type="protein sequence ID" value="KZW04307.1"/>
    <property type="molecule type" value="Genomic_DNA"/>
</dbReference>
<name>A0A165R077_EXIGL</name>
<evidence type="ECO:0000259" key="1">
    <source>
        <dbReference type="PROSITE" id="PS50172"/>
    </source>
</evidence>
<dbReference type="CDD" id="cd00027">
    <property type="entry name" value="BRCT"/>
    <property type="match status" value="1"/>
</dbReference>
<reference evidence="2 3" key="1">
    <citation type="journal article" date="2016" name="Mol. Biol. Evol.">
        <title>Comparative Genomics of Early-Diverging Mushroom-Forming Fungi Provides Insights into the Origins of Lignocellulose Decay Capabilities.</title>
        <authorList>
            <person name="Nagy L.G."/>
            <person name="Riley R."/>
            <person name="Tritt A."/>
            <person name="Adam C."/>
            <person name="Daum C."/>
            <person name="Floudas D."/>
            <person name="Sun H."/>
            <person name="Yadav J.S."/>
            <person name="Pangilinan J."/>
            <person name="Larsson K.H."/>
            <person name="Matsuura K."/>
            <person name="Barry K."/>
            <person name="Labutti K."/>
            <person name="Kuo R."/>
            <person name="Ohm R.A."/>
            <person name="Bhattacharya S.S."/>
            <person name="Shirouzu T."/>
            <person name="Yoshinaga Y."/>
            <person name="Martin F.M."/>
            <person name="Grigoriev I.V."/>
            <person name="Hibbett D.S."/>
        </authorList>
    </citation>
    <scope>NUCLEOTIDE SEQUENCE [LARGE SCALE GENOMIC DNA]</scope>
    <source>
        <strain evidence="2 3">HHB12029</strain>
    </source>
</reference>
<dbReference type="InParanoid" id="A0A165R077"/>
<feature type="domain" description="BRCT" evidence="1">
    <location>
        <begin position="16"/>
        <end position="105"/>
    </location>
</feature>
<dbReference type="AlphaFoldDB" id="A0A165R077"/>
<keyword evidence="3" id="KW-1185">Reference proteome</keyword>
<gene>
    <name evidence="2" type="ORF">EXIGLDRAFT_758600</name>
</gene>
<dbReference type="Gene3D" id="3.40.50.10190">
    <property type="entry name" value="BRCT domain"/>
    <property type="match status" value="1"/>
</dbReference>
<accession>A0A165R077</accession>
<evidence type="ECO:0000313" key="2">
    <source>
        <dbReference type="EMBL" id="KZW04307.1"/>
    </source>
</evidence>
<proteinExistence type="predicted"/>
<dbReference type="PROSITE" id="PS50172">
    <property type="entry name" value="BRCT"/>
    <property type="match status" value="1"/>
</dbReference>
<dbReference type="InterPro" id="IPR001357">
    <property type="entry name" value="BRCT_dom"/>
</dbReference>
<dbReference type="Proteomes" id="UP000077266">
    <property type="component" value="Unassembled WGS sequence"/>
</dbReference>
<dbReference type="Pfam" id="PF16589">
    <property type="entry name" value="BRCT_2"/>
    <property type="match status" value="1"/>
</dbReference>
<dbReference type="SUPFAM" id="SSF52113">
    <property type="entry name" value="BRCT domain"/>
    <property type="match status" value="1"/>
</dbReference>
<evidence type="ECO:0000313" key="3">
    <source>
        <dbReference type="Proteomes" id="UP000077266"/>
    </source>
</evidence>